<sequence>MTALLPLLILLTSLVPAVVIFFLPERAWRMRSAINLAGAGAKLGLVMYMLDRVAAGALYEFGFPLVAGLDLLLRVDALALLFVTLSAFLWLLTTIFAIAYLGHGPNQSRFFGFFSLCVFATTGIALSGSLITFFVFYELLTLSTWPLVVHRGDAPSLAAGRLYLAYTLGGSAALLLGILWLEGLVGPIEFTVHGSLAGVDPGTLRVCFLLLVGGLGVKAALVPLHAWLPTAMVAPAPVSALLHAVAVVKAGAFGILRVVFDVYGIGLVQGLGLGLPLAVAASATILYGSLRALAQSDIKRRLAFSTVSQVSYIALGAALAGPAAVVGGLVHLVHQGLMKITLFFCAGALAETLHIHRVEELDGAGRRMPLTMLAFSVAALGMIGVPPVAGFISKWYLGTGALQAGQVWVIFVLAGSSLLNAAYFLPLLYRAWFLPAAGGAAGPDRAAAPLGEEAEWGLVLPPLVTAAAALGAGLFAAVAFSPLGWARLIVARDYGLW</sequence>
<feature type="transmembrane region" description="Helical" evidence="8">
    <location>
        <begin position="163"/>
        <end position="185"/>
    </location>
</feature>
<name>A0A8J2ZD47_9PROT</name>
<feature type="transmembrane region" description="Helical" evidence="8">
    <location>
        <begin position="267"/>
        <end position="290"/>
    </location>
</feature>
<feature type="transmembrane region" description="Helical" evidence="8">
    <location>
        <begin position="404"/>
        <end position="425"/>
    </location>
</feature>
<evidence type="ECO:0000256" key="7">
    <source>
        <dbReference type="RuleBase" id="RU000320"/>
    </source>
</evidence>
<dbReference type="AlphaFoldDB" id="A0A8J2ZD47"/>
<gene>
    <name evidence="10" type="ORF">GCM10010964_29790</name>
</gene>
<dbReference type="Proteomes" id="UP000597507">
    <property type="component" value="Unassembled WGS sequence"/>
</dbReference>
<evidence type="ECO:0000256" key="8">
    <source>
        <dbReference type="SAM" id="Phobius"/>
    </source>
</evidence>
<comment type="similarity">
    <text evidence="2">Belongs to the CPA3 antiporters (TC 2.A.63) subunit D family.</text>
</comment>
<protein>
    <submittedName>
        <fullName evidence="10">Cation:proton antiporter</fullName>
    </submittedName>
</protein>
<dbReference type="RefSeq" id="WP_188901583.1">
    <property type="nucleotide sequence ID" value="NZ_BMKS01000009.1"/>
</dbReference>
<feature type="transmembrane region" description="Helical" evidence="8">
    <location>
        <begin position="33"/>
        <end position="50"/>
    </location>
</feature>
<dbReference type="PANTHER" id="PTHR42703">
    <property type="entry name" value="NADH DEHYDROGENASE"/>
    <property type="match status" value="1"/>
</dbReference>
<feature type="transmembrane region" description="Helical" evidence="8">
    <location>
        <begin position="206"/>
        <end position="228"/>
    </location>
</feature>
<dbReference type="GO" id="GO:0005886">
    <property type="term" value="C:plasma membrane"/>
    <property type="evidence" value="ECO:0007669"/>
    <property type="project" value="UniProtKB-SubCell"/>
</dbReference>
<evidence type="ECO:0000256" key="1">
    <source>
        <dbReference type="ARBA" id="ARBA00004651"/>
    </source>
</evidence>
<dbReference type="EMBL" id="BMKS01000009">
    <property type="protein sequence ID" value="GGG40256.1"/>
    <property type="molecule type" value="Genomic_DNA"/>
</dbReference>
<keyword evidence="6 8" id="KW-0472">Membrane</keyword>
<comment type="subcellular location">
    <subcellularLocation>
        <location evidence="1">Cell membrane</location>
        <topology evidence="1">Multi-pass membrane protein</topology>
    </subcellularLocation>
    <subcellularLocation>
        <location evidence="7">Membrane</location>
        <topology evidence="7">Multi-pass membrane protein</topology>
    </subcellularLocation>
</comment>
<evidence type="ECO:0000256" key="4">
    <source>
        <dbReference type="ARBA" id="ARBA00022692"/>
    </source>
</evidence>
<proteinExistence type="inferred from homology"/>
<feature type="transmembrane region" description="Helical" evidence="8">
    <location>
        <begin position="113"/>
        <end position="137"/>
    </location>
</feature>
<feature type="transmembrane region" description="Helical" evidence="8">
    <location>
        <begin position="463"/>
        <end position="486"/>
    </location>
</feature>
<evidence type="ECO:0000313" key="11">
    <source>
        <dbReference type="Proteomes" id="UP000597507"/>
    </source>
</evidence>
<reference evidence="10 11" key="1">
    <citation type="journal article" date="2014" name="Int. J. Syst. Evol. Microbiol.">
        <title>Complete genome sequence of Corynebacterium casei LMG S-19264T (=DSM 44701T), isolated from a smear-ripened cheese.</title>
        <authorList>
            <consortium name="US DOE Joint Genome Institute (JGI-PGF)"/>
            <person name="Walter F."/>
            <person name="Albersmeier A."/>
            <person name="Kalinowski J."/>
            <person name="Ruckert C."/>
        </authorList>
    </citation>
    <scope>NUCLEOTIDE SEQUENCE [LARGE SCALE GENOMIC DNA]</scope>
    <source>
        <strain evidence="10 11">CGMCC 1.16330</strain>
    </source>
</reference>
<evidence type="ECO:0000256" key="5">
    <source>
        <dbReference type="ARBA" id="ARBA00022989"/>
    </source>
</evidence>
<dbReference type="InterPro" id="IPR001750">
    <property type="entry name" value="ND/Mrp_TM"/>
</dbReference>
<comment type="caution">
    <text evidence="10">The sequence shown here is derived from an EMBL/GenBank/DDBJ whole genome shotgun (WGS) entry which is preliminary data.</text>
</comment>
<keyword evidence="3" id="KW-1003">Cell membrane</keyword>
<feature type="transmembrane region" description="Helical" evidence="8">
    <location>
        <begin position="240"/>
        <end position="260"/>
    </location>
</feature>
<evidence type="ECO:0000256" key="6">
    <source>
        <dbReference type="ARBA" id="ARBA00023136"/>
    </source>
</evidence>
<keyword evidence="5 8" id="KW-1133">Transmembrane helix</keyword>
<feature type="transmembrane region" description="Helical" evidence="8">
    <location>
        <begin position="79"/>
        <end position="101"/>
    </location>
</feature>
<dbReference type="PRINTS" id="PR01434">
    <property type="entry name" value="NADHDHGNASE5"/>
</dbReference>
<feature type="transmembrane region" description="Helical" evidence="8">
    <location>
        <begin position="310"/>
        <end position="333"/>
    </location>
</feature>
<dbReference type="InterPro" id="IPR050586">
    <property type="entry name" value="CPA3_Na-H_Antiporter_D"/>
</dbReference>
<evidence type="ECO:0000259" key="9">
    <source>
        <dbReference type="Pfam" id="PF00361"/>
    </source>
</evidence>
<feature type="transmembrane region" description="Helical" evidence="8">
    <location>
        <begin position="370"/>
        <end position="392"/>
    </location>
</feature>
<feature type="transmembrane region" description="Helical" evidence="8">
    <location>
        <begin position="340"/>
        <end position="358"/>
    </location>
</feature>
<keyword evidence="11" id="KW-1185">Reference proteome</keyword>
<accession>A0A8J2ZD47</accession>
<evidence type="ECO:0000313" key="10">
    <source>
        <dbReference type="EMBL" id="GGG40256.1"/>
    </source>
</evidence>
<evidence type="ECO:0000256" key="3">
    <source>
        <dbReference type="ARBA" id="ARBA00022475"/>
    </source>
</evidence>
<evidence type="ECO:0000256" key="2">
    <source>
        <dbReference type="ARBA" id="ARBA00005346"/>
    </source>
</evidence>
<dbReference type="PANTHER" id="PTHR42703:SF1">
    <property type="entry name" value="NA(+)_H(+) ANTIPORTER SUBUNIT D1"/>
    <property type="match status" value="1"/>
</dbReference>
<feature type="domain" description="NADH:quinone oxidoreductase/Mrp antiporter transmembrane" evidence="9">
    <location>
        <begin position="127"/>
        <end position="417"/>
    </location>
</feature>
<keyword evidence="4 7" id="KW-0812">Transmembrane</keyword>
<organism evidence="10 11">
    <name type="scientific">Caldovatus sediminis</name>
    <dbReference type="NCBI Taxonomy" id="2041189"/>
    <lineage>
        <taxon>Bacteria</taxon>
        <taxon>Pseudomonadati</taxon>
        <taxon>Pseudomonadota</taxon>
        <taxon>Alphaproteobacteria</taxon>
        <taxon>Acetobacterales</taxon>
        <taxon>Roseomonadaceae</taxon>
        <taxon>Caldovatus</taxon>
    </lineage>
</organism>
<dbReference type="Pfam" id="PF00361">
    <property type="entry name" value="Proton_antipo_M"/>
    <property type="match status" value="1"/>
</dbReference>